<dbReference type="EMBL" id="BK015310">
    <property type="protein sequence ID" value="DAE00750.1"/>
    <property type="molecule type" value="Genomic_DNA"/>
</dbReference>
<organism evidence="2">
    <name type="scientific">Siphoviridae sp. ctXZQ9</name>
    <dbReference type="NCBI Taxonomy" id="2825545"/>
    <lineage>
        <taxon>Viruses</taxon>
        <taxon>Duplodnaviria</taxon>
        <taxon>Heunggongvirae</taxon>
        <taxon>Uroviricota</taxon>
        <taxon>Caudoviricetes</taxon>
    </lineage>
</organism>
<dbReference type="CDD" id="cd00093">
    <property type="entry name" value="HTH_XRE"/>
    <property type="match status" value="1"/>
</dbReference>
<accession>A0A8S5P0Y4</accession>
<dbReference type="SUPFAM" id="SSF47413">
    <property type="entry name" value="lambda repressor-like DNA-binding domains"/>
    <property type="match status" value="1"/>
</dbReference>
<dbReference type="GO" id="GO:0003677">
    <property type="term" value="F:DNA binding"/>
    <property type="evidence" value="ECO:0007669"/>
    <property type="project" value="InterPro"/>
</dbReference>
<proteinExistence type="predicted"/>
<dbReference type="Gene3D" id="1.10.260.40">
    <property type="entry name" value="lambda repressor-like DNA-binding domains"/>
    <property type="match status" value="1"/>
</dbReference>
<evidence type="ECO:0000313" key="2">
    <source>
        <dbReference type="EMBL" id="DAE00750.1"/>
    </source>
</evidence>
<dbReference type="InterPro" id="IPR010982">
    <property type="entry name" value="Lambda_DNA-bd_dom_sf"/>
</dbReference>
<dbReference type="InterPro" id="IPR001387">
    <property type="entry name" value="Cro/C1-type_HTH"/>
</dbReference>
<sequence length="137" mass="15477">MTINLRELIEQRGLKTQEVAEILFPGNKFPRVSLQRILNGKALLNSEQVSRLAAWLGVSFDNLYKGGWSSEFKGETCILTNGNYRAELSVETGETKLFHLGSLFHEIVLHAPAIPLNKYIELLNTIIKNHQANESRN</sequence>
<name>A0A8S5P0Y4_9CAUD</name>
<feature type="domain" description="HTH cro/C1-type" evidence="1">
    <location>
        <begin position="5"/>
        <end position="63"/>
    </location>
</feature>
<reference evidence="2" key="1">
    <citation type="journal article" date="2021" name="Proc. Natl. Acad. Sci. U.S.A.">
        <title>A Catalog of Tens of Thousands of Viruses from Human Metagenomes Reveals Hidden Associations with Chronic Diseases.</title>
        <authorList>
            <person name="Tisza M.J."/>
            <person name="Buck C.B."/>
        </authorList>
    </citation>
    <scope>NUCLEOTIDE SEQUENCE</scope>
    <source>
        <strain evidence="2">CtXZQ9</strain>
    </source>
</reference>
<dbReference type="PROSITE" id="PS50943">
    <property type="entry name" value="HTH_CROC1"/>
    <property type="match status" value="1"/>
</dbReference>
<evidence type="ECO:0000259" key="1">
    <source>
        <dbReference type="PROSITE" id="PS50943"/>
    </source>
</evidence>
<protein>
    <submittedName>
        <fullName evidence="2">Helix-turn-helix domain protein</fullName>
    </submittedName>
</protein>